<name>A0ABS7CUD0_9BACT</name>
<dbReference type="RefSeq" id="WP_219876976.1">
    <property type="nucleotide sequence ID" value="NZ_JAHYXK010000005.1"/>
</dbReference>
<dbReference type="EMBL" id="JAHYXK010000005">
    <property type="protein sequence ID" value="MBW7467097.1"/>
    <property type="molecule type" value="Genomic_DNA"/>
</dbReference>
<reference evidence="1 2" key="1">
    <citation type="journal article" date="2016" name="Int. J. Syst. Evol. Microbiol.">
        <title>Pontibacter aydingkolensis sp. nov., isolated from soil of a salt lake.</title>
        <authorList>
            <person name="Osman G."/>
            <person name="Zhang T."/>
            <person name="Lou K."/>
            <person name="Gao Y."/>
            <person name="Chang W."/>
            <person name="Lin Q."/>
            <person name="Yang H.M."/>
            <person name="Huo X.D."/>
            <person name="Wang N."/>
        </authorList>
    </citation>
    <scope>NUCLEOTIDE SEQUENCE [LARGE SCALE GENOMIC DNA]</scope>
    <source>
        <strain evidence="1 2">KACC 19255</strain>
    </source>
</reference>
<dbReference type="Proteomes" id="UP000813018">
    <property type="component" value="Unassembled WGS sequence"/>
</dbReference>
<evidence type="ECO:0008006" key="3">
    <source>
        <dbReference type="Google" id="ProtNLM"/>
    </source>
</evidence>
<keyword evidence="2" id="KW-1185">Reference proteome</keyword>
<protein>
    <recommendedName>
        <fullName evidence="3">SpoIIAA-like</fullName>
    </recommendedName>
</protein>
<proteinExistence type="predicted"/>
<gene>
    <name evidence="1" type="ORF">K0O23_08450</name>
</gene>
<evidence type="ECO:0000313" key="2">
    <source>
        <dbReference type="Proteomes" id="UP000813018"/>
    </source>
</evidence>
<evidence type="ECO:0000313" key="1">
    <source>
        <dbReference type="EMBL" id="MBW7467097.1"/>
    </source>
</evidence>
<sequence>MEELYYESNVLRLSYSRDMNMGKAEWRGFLSSKEFRENGLRCLEFITAYNISRWQADQRQMLAIRQQDLQWVIAEFMPQLLASPLRRMAIIVSGDIFNNMAMEQLFKRSSNFGDLIIKEFDAEDEAFEWLKTPIPAAVAQ</sequence>
<accession>A0ABS7CUD0</accession>
<organism evidence="1 2">
    <name type="scientific">Pontibacter aydingkolensis</name>
    <dbReference type="NCBI Taxonomy" id="1911536"/>
    <lineage>
        <taxon>Bacteria</taxon>
        <taxon>Pseudomonadati</taxon>
        <taxon>Bacteroidota</taxon>
        <taxon>Cytophagia</taxon>
        <taxon>Cytophagales</taxon>
        <taxon>Hymenobacteraceae</taxon>
        <taxon>Pontibacter</taxon>
    </lineage>
</organism>
<comment type="caution">
    <text evidence="1">The sequence shown here is derived from an EMBL/GenBank/DDBJ whole genome shotgun (WGS) entry which is preliminary data.</text>
</comment>